<evidence type="ECO:0008006" key="4">
    <source>
        <dbReference type="Google" id="ProtNLM"/>
    </source>
</evidence>
<keyword evidence="3" id="KW-1185">Reference proteome</keyword>
<reference evidence="2" key="1">
    <citation type="submission" date="2023-11" db="EMBL/GenBank/DDBJ databases">
        <authorList>
            <person name="De Vega J J."/>
            <person name="De Vega J J."/>
        </authorList>
    </citation>
    <scope>NUCLEOTIDE SEQUENCE</scope>
</reference>
<dbReference type="AlphaFoldDB" id="A0AAD2H8R5"/>
<keyword evidence="1" id="KW-0732">Signal</keyword>
<accession>A0AAD2H8R5</accession>
<dbReference type="Proteomes" id="UP001295794">
    <property type="component" value="Unassembled WGS sequence"/>
</dbReference>
<proteinExistence type="predicted"/>
<comment type="caution">
    <text evidence="2">The sequence shown here is derived from an EMBL/GenBank/DDBJ whole genome shotgun (WGS) entry which is preliminary data.</text>
</comment>
<name>A0AAD2H8R5_9AGAR</name>
<sequence>MLRILCTLPFLAAAIATPIGLSADLAALDQISLTITALGVSIAALPSSGPANSAQLALFQTSMNNLRSAVDNAGAVMLANPPQRDDECGVTLPPIQEVFPDRFVAAFQGATIKADAFASVNTQVAAQVNALGVETDEYFDATIDACPSISNPLGSAKVAVDGALQGFTDALGV</sequence>
<evidence type="ECO:0000313" key="3">
    <source>
        <dbReference type="Proteomes" id="UP001295794"/>
    </source>
</evidence>
<dbReference type="EMBL" id="CAVNYO010000174">
    <property type="protein sequence ID" value="CAK5271603.1"/>
    <property type="molecule type" value="Genomic_DNA"/>
</dbReference>
<protein>
    <recommendedName>
        <fullName evidence="4">Cell wall galactomannoprotein</fullName>
    </recommendedName>
</protein>
<feature type="chain" id="PRO_5042182110" description="Cell wall galactomannoprotein" evidence="1">
    <location>
        <begin position="17"/>
        <end position="173"/>
    </location>
</feature>
<evidence type="ECO:0000313" key="2">
    <source>
        <dbReference type="EMBL" id="CAK5271603.1"/>
    </source>
</evidence>
<gene>
    <name evidence="2" type="ORF">MYCIT1_LOCUS16780</name>
</gene>
<feature type="signal peptide" evidence="1">
    <location>
        <begin position="1"/>
        <end position="16"/>
    </location>
</feature>
<evidence type="ECO:0000256" key="1">
    <source>
        <dbReference type="SAM" id="SignalP"/>
    </source>
</evidence>
<organism evidence="2 3">
    <name type="scientific">Mycena citricolor</name>
    <dbReference type="NCBI Taxonomy" id="2018698"/>
    <lineage>
        <taxon>Eukaryota</taxon>
        <taxon>Fungi</taxon>
        <taxon>Dikarya</taxon>
        <taxon>Basidiomycota</taxon>
        <taxon>Agaricomycotina</taxon>
        <taxon>Agaricomycetes</taxon>
        <taxon>Agaricomycetidae</taxon>
        <taxon>Agaricales</taxon>
        <taxon>Marasmiineae</taxon>
        <taxon>Mycenaceae</taxon>
        <taxon>Mycena</taxon>
    </lineage>
</organism>